<sequence>MQFSKAKDNVLHVGQGNAKQKGWLGREWIESSCEEKDLGELIDEKLSTTQQYVLIAQKVNCVLGCIKRNVARRHCMFRMFAFSEVMEILQLPTFDWLHPEGVQRDLQSVNCSTVTKGSAAECGRVKSMLKTTVHSWYLVSNLEITICQCF</sequence>
<dbReference type="Proteomes" id="UP001145742">
    <property type="component" value="Unassembled WGS sequence"/>
</dbReference>
<dbReference type="EMBL" id="WHWB01034400">
    <property type="protein sequence ID" value="KAJ7410544.1"/>
    <property type="molecule type" value="Genomic_DNA"/>
</dbReference>
<name>A0ABQ9D2K1_9PASS</name>
<evidence type="ECO:0000313" key="1">
    <source>
        <dbReference type="EMBL" id="KAJ7410544.1"/>
    </source>
</evidence>
<gene>
    <name evidence="1" type="ORF">WISP_107887</name>
</gene>
<keyword evidence="2" id="KW-1185">Reference proteome</keyword>
<comment type="caution">
    <text evidence="1">The sequence shown here is derived from an EMBL/GenBank/DDBJ whole genome shotgun (WGS) entry which is preliminary data.</text>
</comment>
<reference evidence="1" key="1">
    <citation type="submission" date="2019-10" db="EMBL/GenBank/DDBJ databases">
        <authorList>
            <person name="Soares A.E.R."/>
            <person name="Aleixo A."/>
            <person name="Schneider P."/>
            <person name="Miyaki C.Y."/>
            <person name="Schneider M.P."/>
            <person name="Mello C."/>
            <person name="Vasconcelos A.T.R."/>
        </authorList>
    </citation>
    <scope>NUCLEOTIDE SEQUENCE</scope>
    <source>
        <tissue evidence="1">Muscle</tissue>
    </source>
</reference>
<organism evidence="1 2">
    <name type="scientific">Willisornis vidua</name>
    <name type="common">Xingu scale-backed antbird</name>
    <dbReference type="NCBI Taxonomy" id="1566151"/>
    <lineage>
        <taxon>Eukaryota</taxon>
        <taxon>Metazoa</taxon>
        <taxon>Chordata</taxon>
        <taxon>Craniata</taxon>
        <taxon>Vertebrata</taxon>
        <taxon>Euteleostomi</taxon>
        <taxon>Archelosauria</taxon>
        <taxon>Archosauria</taxon>
        <taxon>Dinosauria</taxon>
        <taxon>Saurischia</taxon>
        <taxon>Theropoda</taxon>
        <taxon>Coelurosauria</taxon>
        <taxon>Aves</taxon>
        <taxon>Neognathae</taxon>
        <taxon>Neoaves</taxon>
        <taxon>Telluraves</taxon>
        <taxon>Australaves</taxon>
        <taxon>Passeriformes</taxon>
        <taxon>Thamnophilidae</taxon>
        <taxon>Willisornis</taxon>
    </lineage>
</organism>
<proteinExistence type="predicted"/>
<protein>
    <submittedName>
        <fullName evidence="1">Uncharacterized protein</fullName>
    </submittedName>
</protein>
<evidence type="ECO:0000313" key="2">
    <source>
        <dbReference type="Proteomes" id="UP001145742"/>
    </source>
</evidence>
<accession>A0ABQ9D2K1</accession>